<evidence type="ECO:0000259" key="2">
    <source>
        <dbReference type="Pfam" id="PF13490"/>
    </source>
</evidence>
<name>A0A167H5A9_9GAMM</name>
<dbReference type="InterPro" id="IPR027383">
    <property type="entry name" value="Znf_put"/>
</dbReference>
<reference evidence="3 4" key="1">
    <citation type="submission" date="2016-04" db="EMBL/GenBank/DDBJ databases">
        <title>Complete genome sequence of Dokdonella koreensis DS-123T.</title>
        <authorList>
            <person name="Kim J.F."/>
            <person name="Lee H."/>
            <person name="Kwak M.-J."/>
        </authorList>
    </citation>
    <scope>NUCLEOTIDE SEQUENCE [LARGE SCALE GENOMIC DNA]</scope>
    <source>
        <strain evidence="3 4">DS-123</strain>
    </source>
</reference>
<dbReference type="STRING" id="1300342.I596_3000"/>
<accession>A0A167H5A9</accession>
<gene>
    <name evidence="3" type="ORF">I596_3000</name>
</gene>
<feature type="domain" description="Putative zinc-finger" evidence="2">
    <location>
        <begin position="9"/>
        <end position="42"/>
    </location>
</feature>
<dbReference type="Gene3D" id="1.10.10.1320">
    <property type="entry name" value="Anti-sigma factor, zinc-finger domain"/>
    <property type="match status" value="1"/>
</dbReference>
<dbReference type="EMBL" id="CP015249">
    <property type="protein sequence ID" value="ANB18992.1"/>
    <property type="molecule type" value="Genomic_DNA"/>
</dbReference>
<evidence type="ECO:0000313" key="4">
    <source>
        <dbReference type="Proteomes" id="UP000076830"/>
    </source>
</evidence>
<dbReference type="AlphaFoldDB" id="A0A167H5A9"/>
<feature type="transmembrane region" description="Helical" evidence="1">
    <location>
        <begin position="107"/>
        <end position="127"/>
    </location>
</feature>
<organism evidence="3 4">
    <name type="scientific">Dokdonella koreensis DS-123</name>
    <dbReference type="NCBI Taxonomy" id="1300342"/>
    <lineage>
        <taxon>Bacteria</taxon>
        <taxon>Pseudomonadati</taxon>
        <taxon>Pseudomonadota</taxon>
        <taxon>Gammaproteobacteria</taxon>
        <taxon>Lysobacterales</taxon>
        <taxon>Rhodanobacteraceae</taxon>
        <taxon>Dokdonella</taxon>
    </lineage>
</organism>
<dbReference type="InterPro" id="IPR041916">
    <property type="entry name" value="Anti_sigma_zinc_sf"/>
</dbReference>
<evidence type="ECO:0000313" key="3">
    <source>
        <dbReference type="EMBL" id="ANB18992.1"/>
    </source>
</evidence>
<keyword evidence="1" id="KW-0472">Membrane</keyword>
<evidence type="ECO:0000256" key="1">
    <source>
        <dbReference type="SAM" id="Phobius"/>
    </source>
</evidence>
<dbReference type="KEGG" id="dko:I596_3000"/>
<protein>
    <recommendedName>
        <fullName evidence="2">Putative zinc-finger domain-containing protein</fullName>
    </recommendedName>
</protein>
<sequence>MNTSTQLHRQIWDLIPWIVNGSASATERQAVEDHLRQCADCRDEYAFQSRLHAGIATETMDVPDAGGAQAQAGLRRLLARIDLENDAARSGRVDSGEPRKRRLLDRVLIAAVLVQGIGLALLVPLLLQRGDTSARYQTLTSAPVHASQAVIRLVPAPTLTLAELQAMLAAEELRIVESNTGGSIYGLAFDSDTAADTARAVERLRRYPGILLAEPIGRAALR</sequence>
<dbReference type="RefSeq" id="WP_190278919.1">
    <property type="nucleotide sequence ID" value="NZ_CP015249.1"/>
</dbReference>
<dbReference type="Proteomes" id="UP000076830">
    <property type="component" value="Chromosome"/>
</dbReference>
<keyword evidence="1" id="KW-1133">Transmembrane helix</keyword>
<proteinExistence type="predicted"/>
<dbReference type="Pfam" id="PF13490">
    <property type="entry name" value="zf-HC2"/>
    <property type="match status" value="1"/>
</dbReference>
<keyword evidence="4" id="KW-1185">Reference proteome</keyword>
<keyword evidence="1" id="KW-0812">Transmembrane</keyword>